<dbReference type="PANTHER" id="PTHR47592:SF27">
    <property type="entry name" value="OS08G0421700 PROTEIN"/>
    <property type="match status" value="1"/>
</dbReference>
<evidence type="ECO:0000256" key="1">
    <source>
        <dbReference type="SAM" id="Coils"/>
    </source>
</evidence>
<dbReference type="EMBL" id="JAVXUP010000434">
    <property type="protein sequence ID" value="KAK3027978.1"/>
    <property type="molecule type" value="Genomic_DNA"/>
</dbReference>
<name>A0AA88WIW9_9ASTE</name>
<evidence type="ECO:0000313" key="4">
    <source>
        <dbReference type="Proteomes" id="UP001188597"/>
    </source>
</evidence>
<keyword evidence="1" id="KW-0175">Coiled coil</keyword>
<sequence>MARRHPTATSLVTGYTVELADGEEEREVEESGARDSDNMKQITTSETNPKSGPVVDSKNIISQVPELQLILNDIRAEGMVLRESFQVATLIEELPPTWKEFKNYLKHKHKEMKLEDLIERLRIEEDNRMSKKKDGNYNLKAKAKFC</sequence>
<protein>
    <submittedName>
        <fullName evidence="3">Uncharacterized protein</fullName>
    </submittedName>
</protein>
<reference evidence="3" key="1">
    <citation type="submission" date="2022-12" db="EMBL/GenBank/DDBJ databases">
        <title>Draft genome assemblies for two species of Escallonia (Escalloniales).</title>
        <authorList>
            <person name="Chanderbali A."/>
            <person name="Dervinis C."/>
            <person name="Anghel I."/>
            <person name="Soltis D."/>
            <person name="Soltis P."/>
            <person name="Zapata F."/>
        </authorList>
    </citation>
    <scope>NUCLEOTIDE SEQUENCE</scope>
    <source>
        <strain evidence="3">UCBG64.0493</strain>
        <tissue evidence="3">Leaf</tissue>
    </source>
</reference>
<dbReference type="Proteomes" id="UP001188597">
    <property type="component" value="Unassembled WGS sequence"/>
</dbReference>
<feature type="coiled-coil region" evidence="1">
    <location>
        <begin position="107"/>
        <end position="134"/>
    </location>
</feature>
<evidence type="ECO:0000313" key="3">
    <source>
        <dbReference type="EMBL" id="KAK3027978.1"/>
    </source>
</evidence>
<dbReference type="AlphaFoldDB" id="A0AA88WIW9"/>
<feature type="compositionally biased region" description="Basic and acidic residues" evidence="2">
    <location>
        <begin position="29"/>
        <end position="38"/>
    </location>
</feature>
<dbReference type="Pfam" id="PF14223">
    <property type="entry name" value="Retrotran_gag_2"/>
    <property type="match status" value="1"/>
</dbReference>
<organism evidence="3 4">
    <name type="scientific">Escallonia herrerae</name>
    <dbReference type="NCBI Taxonomy" id="1293975"/>
    <lineage>
        <taxon>Eukaryota</taxon>
        <taxon>Viridiplantae</taxon>
        <taxon>Streptophyta</taxon>
        <taxon>Embryophyta</taxon>
        <taxon>Tracheophyta</taxon>
        <taxon>Spermatophyta</taxon>
        <taxon>Magnoliopsida</taxon>
        <taxon>eudicotyledons</taxon>
        <taxon>Gunneridae</taxon>
        <taxon>Pentapetalae</taxon>
        <taxon>asterids</taxon>
        <taxon>campanulids</taxon>
        <taxon>Escalloniales</taxon>
        <taxon>Escalloniaceae</taxon>
        <taxon>Escallonia</taxon>
    </lineage>
</organism>
<proteinExistence type="predicted"/>
<feature type="region of interest" description="Disordered" evidence="2">
    <location>
        <begin position="1"/>
        <end position="56"/>
    </location>
</feature>
<comment type="caution">
    <text evidence="3">The sequence shown here is derived from an EMBL/GenBank/DDBJ whole genome shotgun (WGS) entry which is preliminary data.</text>
</comment>
<evidence type="ECO:0000256" key="2">
    <source>
        <dbReference type="SAM" id="MobiDB-lite"/>
    </source>
</evidence>
<dbReference type="PANTHER" id="PTHR47592">
    <property type="entry name" value="PBF68 PROTEIN"/>
    <property type="match status" value="1"/>
</dbReference>
<feature type="compositionally biased region" description="Polar residues" evidence="2">
    <location>
        <begin position="39"/>
        <end position="50"/>
    </location>
</feature>
<keyword evidence="4" id="KW-1185">Reference proteome</keyword>
<gene>
    <name evidence="3" type="ORF">RJ639_039331</name>
</gene>
<accession>A0AA88WIW9</accession>